<evidence type="ECO:0000313" key="3">
    <source>
        <dbReference type="Proteomes" id="UP001431449"/>
    </source>
</evidence>
<feature type="domain" description="3'-5' exonuclease" evidence="1">
    <location>
        <begin position="2"/>
        <end position="169"/>
    </location>
</feature>
<dbReference type="Pfam" id="PF01612">
    <property type="entry name" value="DNA_pol_A_exo1"/>
    <property type="match status" value="1"/>
</dbReference>
<dbReference type="InterPro" id="IPR051086">
    <property type="entry name" value="RNase_D-like"/>
</dbReference>
<comment type="caution">
    <text evidence="2">The sequence shown here is derived from an EMBL/GenBank/DDBJ whole genome shotgun (WGS) entry which is preliminary data.</text>
</comment>
<name>A0ABT0GJA7_9GAMM</name>
<evidence type="ECO:0000259" key="1">
    <source>
        <dbReference type="SMART" id="SM00474"/>
    </source>
</evidence>
<dbReference type="InterPro" id="IPR002562">
    <property type="entry name" value="3'-5'_exonuclease_dom"/>
</dbReference>
<dbReference type="Gene3D" id="1.10.150.80">
    <property type="entry name" value="HRDC domain"/>
    <property type="match status" value="2"/>
</dbReference>
<dbReference type="CDD" id="cd06142">
    <property type="entry name" value="RNaseD_exo"/>
    <property type="match status" value="1"/>
</dbReference>
<dbReference type="InterPro" id="IPR010997">
    <property type="entry name" value="HRDC-like_sf"/>
</dbReference>
<dbReference type="SUPFAM" id="SSF47819">
    <property type="entry name" value="HRDC-like"/>
    <property type="match status" value="2"/>
</dbReference>
<sequence>MHRLLSSSNDLAEFSAHLPASGDLGVDCEFVRERTFWPQLGLVQLAAGGRIALLDPLALDDPAALKALFERAGRVLMHAPGEDFECFLHRYGWLPQPLFDTQLAAAFVGRGVGLGYRALVQQVVGVEVDKGETRSDWLRRPLSESQLHYAAADVEHLQQLADTLAAELEAQGKTEWFRADCEQALEKARAQHAQPDGSLDGRQIARLSDRAARRLQRILLWRDQAARRRDRPKSWLLDNETCQRLAMLAEGDRAAHDALFAEARRAAGFAGTELWELLQSPPEPDLPALPVRPPQADGRYRALFGALQKRVADVAAEVDLPPPLLFPRRLIEALIDNNAWPEGVSDWRESLLRAPLEATLEANR</sequence>
<accession>A0ABT0GJA7</accession>
<dbReference type="InterPro" id="IPR036397">
    <property type="entry name" value="RNaseH_sf"/>
</dbReference>
<dbReference type="SMART" id="SM00474">
    <property type="entry name" value="35EXOc"/>
    <property type="match status" value="1"/>
</dbReference>
<evidence type="ECO:0000313" key="2">
    <source>
        <dbReference type="EMBL" id="MCK7594117.1"/>
    </source>
</evidence>
<dbReference type="EMBL" id="JALNMH010000008">
    <property type="protein sequence ID" value="MCK7594117.1"/>
    <property type="molecule type" value="Genomic_DNA"/>
</dbReference>
<dbReference type="Gene3D" id="3.30.420.10">
    <property type="entry name" value="Ribonuclease H-like superfamily/Ribonuclease H"/>
    <property type="match status" value="1"/>
</dbReference>
<dbReference type="PANTHER" id="PTHR47649:SF1">
    <property type="entry name" value="RIBONUCLEASE D"/>
    <property type="match status" value="1"/>
</dbReference>
<protein>
    <submittedName>
        <fullName evidence="2">Ribonuclease D</fullName>
    </submittedName>
</protein>
<gene>
    <name evidence="2" type="ORF">M0G41_10580</name>
</gene>
<reference evidence="2" key="1">
    <citation type="submission" date="2022-04" db="EMBL/GenBank/DDBJ databases">
        <title>Lysobacter sp. CAU 1642 isolated from sea sand.</title>
        <authorList>
            <person name="Kim W."/>
        </authorList>
    </citation>
    <scope>NUCLEOTIDE SEQUENCE</scope>
    <source>
        <strain evidence="2">CAU 1642</strain>
    </source>
</reference>
<dbReference type="Proteomes" id="UP001431449">
    <property type="component" value="Unassembled WGS sequence"/>
</dbReference>
<dbReference type="RefSeq" id="WP_248209131.1">
    <property type="nucleotide sequence ID" value="NZ_JALNMH010000008.1"/>
</dbReference>
<dbReference type="PANTHER" id="PTHR47649">
    <property type="entry name" value="RIBONUCLEASE D"/>
    <property type="match status" value="1"/>
</dbReference>
<dbReference type="InterPro" id="IPR012337">
    <property type="entry name" value="RNaseH-like_sf"/>
</dbReference>
<dbReference type="SUPFAM" id="SSF53098">
    <property type="entry name" value="Ribonuclease H-like"/>
    <property type="match status" value="1"/>
</dbReference>
<dbReference type="InterPro" id="IPR044876">
    <property type="entry name" value="HRDC_dom_sf"/>
</dbReference>
<organism evidence="2 3">
    <name type="scientific">Pseudomarimonas salicorniae</name>
    <dbReference type="NCBI Taxonomy" id="2933270"/>
    <lineage>
        <taxon>Bacteria</taxon>
        <taxon>Pseudomonadati</taxon>
        <taxon>Pseudomonadota</taxon>
        <taxon>Gammaproteobacteria</taxon>
        <taxon>Lysobacterales</taxon>
        <taxon>Lysobacteraceae</taxon>
        <taxon>Pseudomarimonas</taxon>
    </lineage>
</organism>
<keyword evidence="3" id="KW-1185">Reference proteome</keyword>
<proteinExistence type="predicted"/>